<proteinExistence type="predicted"/>
<evidence type="ECO:0000313" key="1">
    <source>
        <dbReference type="EMBL" id="KAJ9650940.1"/>
    </source>
</evidence>
<name>A0ACC2ZU40_9EURO</name>
<organism evidence="1 2">
    <name type="scientific">Neophaeococcomyces mojaviensis</name>
    <dbReference type="NCBI Taxonomy" id="3383035"/>
    <lineage>
        <taxon>Eukaryota</taxon>
        <taxon>Fungi</taxon>
        <taxon>Dikarya</taxon>
        <taxon>Ascomycota</taxon>
        <taxon>Pezizomycotina</taxon>
        <taxon>Eurotiomycetes</taxon>
        <taxon>Chaetothyriomycetidae</taxon>
        <taxon>Chaetothyriales</taxon>
        <taxon>Chaetothyriales incertae sedis</taxon>
        <taxon>Neophaeococcomyces</taxon>
    </lineage>
</organism>
<dbReference type="EMBL" id="JAPDRQ010000296">
    <property type="protein sequence ID" value="KAJ9650940.1"/>
    <property type="molecule type" value="Genomic_DNA"/>
</dbReference>
<evidence type="ECO:0000313" key="2">
    <source>
        <dbReference type="Proteomes" id="UP001172386"/>
    </source>
</evidence>
<accession>A0ACC2ZU40</accession>
<protein>
    <submittedName>
        <fullName evidence="1">Uncharacterized protein</fullName>
    </submittedName>
</protein>
<comment type="caution">
    <text evidence="1">The sequence shown here is derived from an EMBL/GenBank/DDBJ whole genome shotgun (WGS) entry which is preliminary data.</text>
</comment>
<sequence length="393" mass="45459">MEHEIAILEQNVHVWKQDLVSKEDSSNANDTTNPQADEPIDQTSNNKEPEQRDQGPTMMSRVREAEKAHLELMSMILDDDLCQRYYDEIHKHIRVLTTIRPLNAAHSANWTETDFQKFRKSYSEEAMSMKNYMDILRLRKEREDFEKELPQRLLARMMADLELSPIRKTHKDHTIDEDEDVDEDEDENEDEEETEGESDRQVSISPPPSSAEDPNYSDPDNPYAAFQKTPTFIPPAYYKSQSQTKPKPTSLPVSQPNFTHPLPAKPPGPNPSTWETITMRQKRMTQRPQQINVFRAEAANETRKTATVVFGRDSWRLKHAEPKSAGDAHQRFAAHQALWRKEKEVKPFGLRDWRTRPADNVKEAKPRTAGSESGVEWTLVKSRKSLRRESVDG</sequence>
<dbReference type="Proteomes" id="UP001172386">
    <property type="component" value="Unassembled WGS sequence"/>
</dbReference>
<keyword evidence="2" id="KW-1185">Reference proteome</keyword>
<gene>
    <name evidence="1" type="ORF">H2198_009776</name>
</gene>
<reference evidence="1" key="1">
    <citation type="submission" date="2022-10" db="EMBL/GenBank/DDBJ databases">
        <title>Culturing micro-colonial fungi from biological soil crusts in the Mojave desert and describing Neophaeococcomyces mojavensis, and introducing the new genera and species Taxawa tesnikishii.</title>
        <authorList>
            <person name="Kurbessoian T."/>
            <person name="Stajich J.E."/>
        </authorList>
    </citation>
    <scope>NUCLEOTIDE SEQUENCE</scope>
    <source>
        <strain evidence="1">JES_112</strain>
    </source>
</reference>